<dbReference type="EMBL" id="HBEW01002259">
    <property type="protein sequence ID" value="CAD8578662.1"/>
    <property type="molecule type" value="Transcribed_RNA"/>
</dbReference>
<dbReference type="PRINTS" id="PR00625">
    <property type="entry name" value="JDOMAIN"/>
</dbReference>
<reference evidence="2" key="1">
    <citation type="submission" date="2021-01" db="EMBL/GenBank/DDBJ databases">
        <authorList>
            <person name="Corre E."/>
            <person name="Pelletier E."/>
            <person name="Niang G."/>
            <person name="Scheremetjew M."/>
            <person name="Finn R."/>
            <person name="Kale V."/>
            <person name="Holt S."/>
            <person name="Cochrane G."/>
            <person name="Meng A."/>
            <person name="Brown T."/>
            <person name="Cohen L."/>
        </authorList>
    </citation>
    <scope>NUCLEOTIDE SEQUENCE</scope>
    <source>
        <strain evidence="2">Clade-D-RCC2572</strain>
    </source>
</reference>
<feature type="domain" description="J" evidence="1">
    <location>
        <begin position="53"/>
        <end position="119"/>
    </location>
</feature>
<dbReference type="PROSITE" id="PS50076">
    <property type="entry name" value="DNAJ_2"/>
    <property type="match status" value="1"/>
</dbReference>
<dbReference type="PANTHER" id="PTHR45432:SF2">
    <property type="entry name" value="CHAPERONE PROTEIN DNAJ 11, CHLOROPLASTIC"/>
    <property type="match status" value="1"/>
</dbReference>
<dbReference type="Pfam" id="PF00226">
    <property type="entry name" value="DnaJ"/>
    <property type="match status" value="1"/>
</dbReference>
<dbReference type="InterPro" id="IPR036869">
    <property type="entry name" value="J_dom_sf"/>
</dbReference>
<evidence type="ECO:0000313" key="2">
    <source>
        <dbReference type="EMBL" id="CAD8578662.1"/>
    </source>
</evidence>
<dbReference type="InterPro" id="IPR001623">
    <property type="entry name" value="DnaJ_domain"/>
</dbReference>
<dbReference type="Gene3D" id="1.10.287.110">
    <property type="entry name" value="DnaJ domain"/>
    <property type="match status" value="1"/>
</dbReference>
<dbReference type="CDD" id="cd06257">
    <property type="entry name" value="DnaJ"/>
    <property type="match status" value="1"/>
</dbReference>
<dbReference type="PANTHER" id="PTHR45432">
    <property type="entry name" value="CHAPERONE PROTEIN DNAJ 11, CHLOROPLASTIC-LIKE"/>
    <property type="match status" value="1"/>
</dbReference>
<dbReference type="PROSITE" id="PS00636">
    <property type="entry name" value="DNAJ_1"/>
    <property type="match status" value="1"/>
</dbReference>
<accession>A0A6U0BWV4</accession>
<evidence type="ECO:0000259" key="1">
    <source>
        <dbReference type="PROSITE" id="PS50076"/>
    </source>
</evidence>
<dbReference type="InterPro" id="IPR018253">
    <property type="entry name" value="DnaJ_domain_CS"/>
</dbReference>
<protein>
    <recommendedName>
        <fullName evidence="1">J domain-containing protein</fullName>
    </recommendedName>
</protein>
<sequence length="254" mass="28567">MIARAVCARRASRARTEARMWRADVVGTASVTSRCRRARAGVVAAAVRRERASPYDVLRVSPDATMTEIKVAFRALAKSTHPDSSMDARDADGTAFREVMSAYSVLSDERLRAKIDDGVVLELEEFRWVDGRRRAAVARETFERFEDADAKPSSPWDPNYDDSDEYVKWTKPKRAKEPNVEGLTPAPSDRDARMMKWRLKQFVQAWTSWCRAWHLALTTVVPLGFAVVVLSQVSDFPSDFPLSTVVAALHHAPK</sequence>
<gene>
    <name evidence="2" type="ORF">OMED0929_LOCUS1854</name>
</gene>
<name>A0A6U0BWV4_9CHLO</name>
<dbReference type="SMART" id="SM00271">
    <property type="entry name" value="DnaJ"/>
    <property type="match status" value="1"/>
</dbReference>
<proteinExistence type="predicted"/>
<dbReference type="SUPFAM" id="SSF46565">
    <property type="entry name" value="Chaperone J-domain"/>
    <property type="match status" value="1"/>
</dbReference>
<dbReference type="AlphaFoldDB" id="A0A6U0BWV4"/>
<organism evidence="2">
    <name type="scientific">Ostreococcus mediterraneus</name>
    <dbReference type="NCBI Taxonomy" id="1486918"/>
    <lineage>
        <taxon>Eukaryota</taxon>
        <taxon>Viridiplantae</taxon>
        <taxon>Chlorophyta</taxon>
        <taxon>Mamiellophyceae</taxon>
        <taxon>Mamiellales</taxon>
        <taxon>Bathycoccaceae</taxon>
        <taxon>Ostreococcus</taxon>
    </lineage>
</organism>